<keyword evidence="2 3" id="KW-0802">TPR repeat</keyword>
<accession>A0A9W7ETJ2</accession>
<comment type="caution">
    <text evidence="4">The sequence shown here is derived from an EMBL/GenBank/DDBJ whole genome shotgun (WGS) entry which is preliminary data.</text>
</comment>
<evidence type="ECO:0000256" key="3">
    <source>
        <dbReference type="PROSITE-ProRule" id="PRU00339"/>
    </source>
</evidence>
<dbReference type="SUPFAM" id="SSF48452">
    <property type="entry name" value="TPR-like"/>
    <property type="match status" value="1"/>
</dbReference>
<dbReference type="Proteomes" id="UP001162640">
    <property type="component" value="Unassembled WGS sequence"/>
</dbReference>
<dbReference type="InterPro" id="IPR019734">
    <property type="entry name" value="TPR_rpt"/>
</dbReference>
<dbReference type="AlphaFoldDB" id="A0A9W7ETJ2"/>
<organism evidence="4 5">
    <name type="scientific">Triparma laevis f. inornata</name>
    <dbReference type="NCBI Taxonomy" id="1714386"/>
    <lineage>
        <taxon>Eukaryota</taxon>
        <taxon>Sar</taxon>
        <taxon>Stramenopiles</taxon>
        <taxon>Ochrophyta</taxon>
        <taxon>Bolidophyceae</taxon>
        <taxon>Parmales</taxon>
        <taxon>Triparmaceae</taxon>
        <taxon>Triparma</taxon>
    </lineage>
</organism>
<proteinExistence type="predicted"/>
<dbReference type="PROSITE" id="PS50005">
    <property type="entry name" value="TPR"/>
    <property type="match status" value="1"/>
</dbReference>
<dbReference type="Pfam" id="PF13424">
    <property type="entry name" value="TPR_12"/>
    <property type="match status" value="1"/>
</dbReference>
<dbReference type="PANTHER" id="PTHR45641">
    <property type="entry name" value="TETRATRICOPEPTIDE REPEAT PROTEIN (AFU_ORTHOLOGUE AFUA_6G03870)"/>
    <property type="match status" value="1"/>
</dbReference>
<dbReference type="PANTHER" id="PTHR45641:SF19">
    <property type="entry name" value="NEPHROCYSTIN-3"/>
    <property type="match status" value="1"/>
</dbReference>
<protein>
    <recommendedName>
        <fullName evidence="6">Kinesin light chain</fullName>
    </recommendedName>
</protein>
<dbReference type="InterPro" id="IPR011990">
    <property type="entry name" value="TPR-like_helical_dom_sf"/>
</dbReference>
<reference evidence="5" key="1">
    <citation type="journal article" date="2023" name="Commun. Biol.">
        <title>Genome analysis of Parmales, the sister group of diatoms, reveals the evolutionary specialization of diatoms from phago-mixotrophs to photoautotrophs.</title>
        <authorList>
            <person name="Ban H."/>
            <person name="Sato S."/>
            <person name="Yoshikawa S."/>
            <person name="Yamada K."/>
            <person name="Nakamura Y."/>
            <person name="Ichinomiya M."/>
            <person name="Sato N."/>
            <person name="Blanc-Mathieu R."/>
            <person name="Endo H."/>
            <person name="Kuwata A."/>
            <person name="Ogata H."/>
        </authorList>
    </citation>
    <scope>NUCLEOTIDE SEQUENCE [LARGE SCALE GENOMIC DNA]</scope>
</reference>
<feature type="repeat" description="TPR" evidence="3">
    <location>
        <begin position="1"/>
        <end position="31"/>
    </location>
</feature>
<dbReference type="PROSITE" id="PS50293">
    <property type="entry name" value="TPR_REGION"/>
    <property type="match status" value="1"/>
</dbReference>
<evidence type="ECO:0000256" key="2">
    <source>
        <dbReference type="ARBA" id="ARBA00022803"/>
    </source>
</evidence>
<name>A0A9W7ETJ2_9STRA</name>
<dbReference type="EMBL" id="BLQM01000430">
    <property type="protein sequence ID" value="GMH89435.1"/>
    <property type="molecule type" value="Genomic_DNA"/>
</dbReference>
<evidence type="ECO:0000313" key="5">
    <source>
        <dbReference type="Proteomes" id="UP001162640"/>
    </source>
</evidence>
<gene>
    <name evidence="4" type="ORF">TL16_g11456</name>
</gene>
<keyword evidence="1" id="KW-0677">Repeat</keyword>
<evidence type="ECO:0008006" key="6">
    <source>
        <dbReference type="Google" id="ProtNLM"/>
    </source>
</evidence>
<evidence type="ECO:0000256" key="1">
    <source>
        <dbReference type="ARBA" id="ARBA00022737"/>
    </source>
</evidence>
<sequence length="113" mass="12962">MNNLGVSYQKLEKYEKALEYYERALKGYEKTLGKAHLNTIDLLLNISICLGQGPGDYVRAEVLLKRALEGYEKLRGKEHNSTKYCAKVYGLCLNRNRKSDLADKLEKKYLGLD</sequence>
<evidence type="ECO:0000313" key="4">
    <source>
        <dbReference type="EMBL" id="GMH89435.1"/>
    </source>
</evidence>
<dbReference type="Gene3D" id="1.25.40.10">
    <property type="entry name" value="Tetratricopeptide repeat domain"/>
    <property type="match status" value="1"/>
</dbReference>